<evidence type="ECO:0000313" key="1">
    <source>
        <dbReference type="EMBL" id="MTI25754.1"/>
    </source>
</evidence>
<dbReference type="RefSeq" id="WP_155172141.1">
    <property type="nucleotide sequence ID" value="NZ_BAAAFL010000012.1"/>
</dbReference>
<evidence type="ECO:0000313" key="2">
    <source>
        <dbReference type="Proteomes" id="UP000798808"/>
    </source>
</evidence>
<name>A0ABW9RNQ0_9BACT</name>
<organism evidence="1 2">
    <name type="scientific">Fulvivirga kasyanovii</name>
    <dbReference type="NCBI Taxonomy" id="396812"/>
    <lineage>
        <taxon>Bacteria</taxon>
        <taxon>Pseudomonadati</taxon>
        <taxon>Bacteroidota</taxon>
        <taxon>Cytophagia</taxon>
        <taxon>Cytophagales</taxon>
        <taxon>Fulvivirgaceae</taxon>
        <taxon>Fulvivirga</taxon>
    </lineage>
</organism>
<proteinExistence type="predicted"/>
<dbReference type="EMBL" id="SMLW01000537">
    <property type="protein sequence ID" value="MTI25754.1"/>
    <property type="molecule type" value="Genomic_DNA"/>
</dbReference>
<reference evidence="1 2" key="1">
    <citation type="submission" date="2019-02" db="EMBL/GenBank/DDBJ databases">
        <authorList>
            <person name="Goldberg S.R."/>
            <person name="Haltli B.A."/>
            <person name="Correa H."/>
            <person name="Russell K.G."/>
        </authorList>
    </citation>
    <scope>NUCLEOTIDE SEQUENCE [LARGE SCALE GENOMIC DNA]</scope>
    <source>
        <strain evidence="1 2">JCM 16186</strain>
    </source>
</reference>
<dbReference type="Proteomes" id="UP000798808">
    <property type="component" value="Unassembled WGS sequence"/>
</dbReference>
<accession>A0ABW9RNQ0</accession>
<protein>
    <submittedName>
        <fullName evidence="1">Uncharacterized protein</fullName>
    </submittedName>
</protein>
<sequence>MNSVSYEPNSFVEFITTFELDTINGLTDEDYITLYNGFNSSMEYIEVLMERFKRFRQLLLDFPLNHSSSRRRMYIINAYYLLKYAQDKLPYIKAVLDGRFKYSSQPPVCGCTQCQLDSFCSHKYGSWRDFQHHKLHLMFAHHKKVVVNTLRLFRVYAHMEGIDIEKLDLDYPLVAAMYAAGKRSSSILPSPVAVEQVKKTKLTLKLPSEAIGYLFYPLFKKIAGENVNKTELSQFLSDIFQTEKSGEVSHKQIRKGFYEVDQNTEEVIREAVTYLYDVIINKKHRTI</sequence>
<keyword evidence="2" id="KW-1185">Reference proteome</keyword>
<comment type="caution">
    <text evidence="1">The sequence shown here is derived from an EMBL/GenBank/DDBJ whole genome shotgun (WGS) entry which is preliminary data.</text>
</comment>
<gene>
    <name evidence="1" type="ORF">E1163_12430</name>
</gene>